<evidence type="ECO:0000313" key="1">
    <source>
        <dbReference type="EMBL" id="KAJ3530673.1"/>
    </source>
</evidence>
<evidence type="ECO:0000313" key="2">
    <source>
        <dbReference type="Proteomes" id="UP001148662"/>
    </source>
</evidence>
<reference evidence="1" key="1">
    <citation type="submission" date="2022-07" db="EMBL/GenBank/DDBJ databases">
        <title>Genome Sequence of Phlebia brevispora.</title>
        <authorList>
            <person name="Buettner E."/>
        </authorList>
    </citation>
    <scope>NUCLEOTIDE SEQUENCE</scope>
    <source>
        <strain evidence="1">MPL23</strain>
    </source>
</reference>
<keyword evidence="2" id="KW-1185">Reference proteome</keyword>
<dbReference type="EMBL" id="JANHOG010001858">
    <property type="protein sequence ID" value="KAJ3530673.1"/>
    <property type="molecule type" value="Genomic_DNA"/>
</dbReference>
<comment type="caution">
    <text evidence="1">The sequence shown here is derived from an EMBL/GenBank/DDBJ whole genome shotgun (WGS) entry which is preliminary data.</text>
</comment>
<dbReference type="Proteomes" id="UP001148662">
    <property type="component" value="Unassembled WGS sequence"/>
</dbReference>
<gene>
    <name evidence="1" type="ORF">NM688_g7677</name>
</gene>
<protein>
    <submittedName>
        <fullName evidence="1">Uncharacterized protein</fullName>
    </submittedName>
</protein>
<proteinExistence type="predicted"/>
<name>A0ACC1S2E5_9APHY</name>
<accession>A0ACC1S2E5</accession>
<sequence length="176" mass="20016">MLIGAYDHFDRLNIFFALSHRHRLSLKLTLILNLHSLKMSLGTLYTTPEQAQGKRLMHFRFAHGRVAGLKVDLPEHYVHFQDNKKPEFLAKFPHGKIPALDGADGFRVFETSAVARYIASLAPNSTLLGSNNKEQALIDQWISVADSEIAQYINLVNQLCRGMIPYSKPVRTHHLR</sequence>
<organism evidence="1 2">
    <name type="scientific">Phlebia brevispora</name>
    <dbReference type="NCBI Taxonomy" id="194682"/>
    <lineage>
        <taxon>Eukaryota</taxon>
        <taxon>Fungi</taxon>
        <taxon>Dikarya</taxon>
        <taxon>Basidiomycota</taxon>
        <taxon>Agaricomycotina</taxon>
        <taxon>Agaricomycetes</taxon>
        <taxon>Polyporales</taxon>
        <taxon>Meruliaceae</taxon>
        <taxon>Phlebia</taxon>
    </lineage>
</organism>